<proteinExistence type="predicted"/>
<comment type="caution">
    <text evidence="1">The sequence shown here is derived from an EMBL/GenBank/DDBJ whole genome shotgun (WGS) entry which is preliminary data.</text>
</comment>
<evidence type="ECO:0000313" key="2">
    <source>
        <dbReference type="Proteomes" id="UP000789920"/>
    </source>
</evidence>
<dbReference type="EMBL" id="CAJVQC010036933">
    <property type="protein sequence ID" value="CAG8762520.1"/>
    <property type="molecule type" value="Genomic_DNA"/>
</dbReference>
<organism evidence="1 2">
    <name type="scientific">Racocetra persica</name>
    <dbReference type="NCBI Taxonomy" id="160502"/>
    <lineage>
        <taxon>Eukaryota</taxon>
        <taxon>Fungi</taxon>
        <taxon>Fungi incertae sedis</taxon>
        <taxon>Mucoromycota</taxon>
        <taxon>Glomeromycotina</taxon>
        <taxon>Glomeromycetes</taxon>
        <taxon>Diversisporales</taxon>
        <taxon>Gigasporaceae</taxon>
        <taxon>Racocetra</taxon>
    </lineage>
</organism>
<sequence length="62" mass="7176">MKNTTCPLRVVRIDNFVIDAEQKRTNKIHVERTPKSTIPKTKDTQQQISPEINSKPSLYKLP</sequence>
<protein>
    <submittedName>
        <fullName evidence="1">33010_t:CDS:1</fullName>
    </submittedName>
</protein>
<feature type="non-terminal residue" evidence="1">
    <location>
        <position position="62"/>
    </location>
</feature>
<name>A0ACA9QQQ5_9GLOM</name>
<gene>
    <name evidence="1" type="ORF">RPERSI_LOCUS15400</name>
</gene>
<reference evidence="1" key="1">
    <citation type="submission" date="2021-06" db="EMBL/GenBank/DDBJ databases">
        <authorList>
            <person name="Kallberg Y."/>
            <person name="Tangrot J."/>
            <person name="Rosling A."/>
        </authorList>
    </citation>
    <scope>NUCLEOTIDE SEQUENCE</scope>
    <source>
        <strain evidence="1">MA461A</strain>
    </source>
</reference>
<accession>A0ACA9QQQ5</accession>
<dbReference type="Proteomes" id="UP000789920">
    <property type="component" value="Unassembled WGS sequence"/>
</dbReference>
<keyword evidence="2" id="KW-1185">Reference proteome</keyword>
<evidence type="ECO:0000313" key="1">
    <source>
        <dbReference type="EMBL" id="CAG8762520.1"/>
    </source>
</evidence>